<accession>A0A0B6YBY9</accession>
<dbReference type="AlphaFoldDB" id="A0A0B6YBY9"/>
<evidence type="ECO:0000313" key="1">
    <source>
        <dbReference type="EMBL" id="CEK53341.1"/>
    </source>
</evidence>
<organism evidence="1">
    <name type="scientific">Arion vulgaris</name>
    <dbReference type="NCBI Taxonomy" id="1028688"/>
    <lineage>
        <taxon>Eukaryota</taxon>
        <taxon>Metazoa</taxon>
        <taxon>Spiralia</taxon>
        <taxon>Lophotrochozoa</taxon>
        <taxon>Mollusca</taxon>
        <taxon>Gastropoda</taxon>
        <taxon>Heterobranchia</taxon>
        <taxon>Euthyneura</taxon>
        <taxon>Panpulmonata</taxon>
        <taxon>Eupulmonata</taxon>
        <taxon>Stylommatophora</taxon>
        <taxon>Helicina</taxon>
        <taxon>Arionoidea</taxon>
        <taxon>Arionidae</taxon>
        <taxon>Arion</taxon>
    </lineage>
</organism>
<sequence length="51" mass="5882">TAWQSVTLRRETEDVGGLLYPTFDVEMTPDDDEVLNNCKCHFAILHFQIVL</sequence>
<feature type="non-terminal residue" evidence="1">
    <location>
        <position position="1"/>
    </location>
</feature>
<dbReference type="EMBL" id="HACG01006476">
    <property type="protein sequence ID" value="CEK53341.1"/>
    <property type="molecule type" value="Transcribed_RNA"/>
</dbReference>
<name>A0A0B6YBY9_9EUPU</name>
<gene>
    <name evidence="1" type="primary">ORF19956</name>
</gene>
<reference evidence="1" key="1">
    <citation type="submission" date="2014-12" db="EMBL/GenBank/DDBJ databases">
        <title>Insight into the proteome of Arion vulgaris.</title>
        <authorList>
            <person name="Aradska J."/>
            <person name="Bulat T."/>
            <person name="Smidak R."/>
            <person name="Sarate P."/>
            <person name="Gangsoo J."/>
            <person name="Sialana F."/>
            <person name="Bilban M."/>
            <person name="Lubec G."/>
        </authorList>
    </citation>
    <scope>NUCLEOTIDE SEQUENCE</scope>
    <source>
        <tissue evidence="1">Skin</tissue>
    </source>
</reference>
<protein>
    <submittedName>
        <fullName evidence="1">Uncharacterized protein</fullName>
    </submittedName>
</protein>
<proteinExistence type="predicted"/>